<protein>
    <submittedName>
        <fullName evidence="2">Uncharacterized protein</fullName>
    </submittedName>
</protein>
<dbReference type="Proteomes" id="UP001240697">
    <property type="component" value="Chromosome"/>
</dbReference>
<proteinExistence type="predicted"/>
<gene>
    <name evidence="2" type="ORF">QMY55_01225</name>
</gene>
<feature type="transmembrane region" description="Helical" evidence="1">
    <location>
        <begin position="308"/>
        <end position="327"/>
    </location>
</feature>
<dbReference type="RefSeq" id="WP_283486917.1">
    <property type="nucleotide sequence ID" value="NZ_CP125947.1"/>
</dbReference>
<accession>A0ABY8SS01</accession>
<keyword evidence="1" id="KW-0812">Transmembrane</keyword>
<dbReference type="EMBL" id="CP125947">
    <property type="protein sequence ID" value="WHS65812.1"/>
    <property type="molecule type" value="Genomic_DNA"/>
</dbReference>
<evidence type="ECO:0000256" key="1">
    <source>
        <dbReference type="SAM" id="Phobius"/>
    </source>
</evidence>
<name>A0ABY8SS01_9BURK</name>
<feature type="transmembrane region" description="Helical" evidence="1">
    <location>
        <begin position="12"/>
        <end position="36"/>
    </location>
</feature>
<keyword evidence="3" id="KW-1185">Reference proteome</keyword>
<reference evidence="2 3" key="1">
    <citation type="submission" date="2023-05" db="EMBL/GenBank/DDBJ databases">
        <authorList>
            <person name="Yin Y."/>
            <person name="Lu Z."/>
        </authorList>
    </citation>
    <scope>NUCLEOTIDE SEQUENCE [LARGE SCALE GENOMIC DNA]</scope>
    <source>
        <strain evidence="2 3">ZM22</strain>
    </source>
</reference>
<organism evidence="2 3">
    <name type="scientific">Comamonas resistens</name>
    <dbReference type="NCBI Taxonomy" id="3046670"/>
    <lineage>
        <taxon>Bacteria</taxon>
        <taxon>Pseudomonadati</taxon>
        <taxon>Pseudomonadota</taxon>
        <taxon>Betaproteobacteria</taxon>
        <taxon>Burkholderiales</taxon>
        <taxon>Comamonadaceae</taxon>
        <taxon>Comamonas</taxon>
    </lineage>
</organism>
<keyword evidence="1" id="KW-1133">Transmembrane helix</keyword>
<evidence type="ECO:0000313" key="3">
    <source>
        <dbReference type="Proteomes" id="UP001240697"/>
    </source>
</evidence>
<sequence length="346" mass="38565">MFTVFRRIEDLMVFLVRIVLLAFMVFALVGMGIWAWDHFKPKKQEASMASVTQAPLDWKDAKLDLKFMEEETGRDLNSMSTQVAIEKRLADPELRPSFQKADGLLRGFIYKDTAARKRIEKENSSQGLEPIHPLLKGDAVPSADEVARQIKMREARENSCCDKEAADAAAAAVDAAWTARRINLTREDMMARAAVDAAAEAATDAAADDEEMLSNPVNLATEINDRAQMAEMEHGEGSYAAYIKGLPAGLQLVLANEKLSAKLQQQSAAQIVSTLLTNYTMAFDRTAQTLRGEDPDAQKWDFGGIETAFLTMLVSCLVMVVMVLVMIRMERHMRQMSQQAERDHKS</sequence>
<evidence type="ECO:0000313" key="2">
    <source>
        <dbReference type="EMBL" id="WHS65812.1"/>
    </source>
</evidence>
<keyword evidence="1" id="KW-0472">Membrane</keyword>